<dbReference type="GO" id="GO:0048812">
    <property type="term" value="P:neuron projection morphogenesis"/>
    <property type="evidence" value="ECO:0007669"/>
    <property type="project" value="TreeGrafter"/>
</dbReference>
<evidence type="ECO:0000256" key="1">
    <source>
        <dbReference type="SAM" id="Coils"/>
    </source>
</evidence>
<dbReference type="GO" id="GO:0044295">
    <property type="term" value="C:axonal growth cone"/>
    <property type="evidence" value="ECO:0007669"/>
    <property type="project" value="TreeGrafter"/>
</dbReference>
<gene>
    <name evidence="3" type="primary">SHTN1</name>
    <name evidence="3" type="ORF">BLAG_LOCUS16103</name>
</gene>
<dbReference type="GO" id="GO:2001224">
    <property type="term" value="P:positive regulation of neuron migration"/>
    <property type="evidence" value="ECO:0007669"/>
    <property type="project" value="TreeGrafter"/>
</dbReference>
<protein>
    <submittedName>
        <fullName evidence="3">SHTN1 protein</fullName>
    </submittedName>
</protein>
<keyword evidence="1" id="KW-0175">Coiled coil</keyword>
<feature type="compositionally biased region" description="Basic and acidic residues" evidence="2">
    <location>
        <begin position="419"/>
        <end position="434"/>
    </location>
</feature>
<feature type="compositionally biased region" description="Basic and acidic residues" evidence="2">
    <location>
        <begin position="498"/>
        <end position="512"/>
    </location>
</feature>
<dbReference type="PANTHER" id="PTHR46606:SF5">
    <property type="entry name" value="SHOOTIN-1"/>
    <property type="match status" value="1"/>
</dbReference>
<evidence type="ECO:0000313" key="4">
    <source>
        <dbReference type="Proteomes" id="UP000838412"/>
    </source>
</evidence>
<feature type="compositionally biased region" description="Pro residues" evidence="2">
    <location>
        <begin position="552"/>
        <end position="565"/>
    </location>
</feature>
<sequence length="645" mass="72802">MQYSSPGRNSSCPCEILSSPYRSTDELSHDYLRFPALVWTQEKYAIHEFSELQLKYNENQQQYAELAERLEVTEAQLEKLQSVSEAVYDEYMDVTTTLDVEKNCREEAEKYAANIVKQNKQLKRASQMFIQQHGGQLPEIPVFENGDDSEVERLNARNKELSDELSELKLLQSRTQRKLEKAEEDIRVINQQYVEECTQHEDTKKAQVSLEETIKKFQRVSVLALGEYQDLKSKFDMEKSCRTRAESYAAEMLRQQKAMARQSVIVMQSVAADERLMKSLQDVEELTTSLEKERFEHEQKIKEMEEQITTATDVEELEKKVTLAMEETESQEKRAQEAEEKVKVLEKQVKELEDKLMQPIPPPPPPPLPPPPPPPVNPIRSLISILGQRGNKKKPQAKGKDGKGSGSGSGSSTPTSTELDPRELAMREMMDRIRSGKVQLRPTRLTGTSGDEEEEEKENKDSAIKEMTSLLRTIKQAGRPQSVHEENELMKTLQKRRQITDRTQEMSLRKISEPVLPSQRSLAIRPEPIAEEQEPVTPHPVTPKPDGALPSPVSPGQPSPKPVPSPRKSKAIKQKSQEWPCQEQDVDNPTRPTNTPQGGDSTAQETYNVPKGGAKESAEAANGAEGQGGAEDSLYEPVEFGETNA</sequence>
<dbReference type="PANTHER" id="PTHR46606">
    <property type="entry name" value="SHOOTIN-1"/>
    <property type="match status" value="1"/>
</dbReference>
<feature type="coiled-coil region" evidence="1">
    <location>
        <begin position="49"/>
        <end position="199"/>
    </location>
</feature>
<feature type="region of interest" description="Disordered" evidence="2">
    <location>
        <begin position="348"/>
        <end position="464"/>
    </location>
</feature>
<dbReference type="Proteomes" id="UP000838412">
    <property type="component" value="Chromosome 3"/>
</dbReference>
<evidence type="ECO:0000256" key="2">
    <source>
        <dbReference type="SAM" id="MobiDB-lite"/>
    </source>
</evidence>
<keyword evidence="4" id="KW-1185">Reference proteome</keyword>
<feature type="region of interest" description="Disordered" evidence="2">
    <location>
        <begin position="476"/>
        <end position="645"/>
    </location>
</feature>
<proteinExistence type="predicted"/>
<name>A0A8J9ZNC5_BRALA</name>
<dbReference type="AlphaFoldDB" id="A0A8J9ZNC5"/>
<organism evidence="3 4">
    <name type="scientific">Branchiostoma lanceolatum</name>
    <name type="common">Common lancelet</name>
    <name type="synonym">Amphioxus lanceolatum</name>
    <dbReference type="NCBI Taxonomy" id="7740"/>
    <lineage>
        <taxon>Eukaryota</taxon>
        <taxon>Metazoa</taxon>
        <taxon>Chordata</taxon>
        <taxon>Cephalochordata</taxon>
        <taxon>Leptocardii</taxon>
        <taxon>Amphioxiformes</taxon>
        <taxon>Branchiostomatidae</taxon>
        <taxon>Branchiostoma</taxon>
    </lineage>
</organism>
<dbReference type="OrthoDB" id="10038318at2759"/>
<dbReference type="GO" id="GO:0005737">
    <property type="term" value="C:cytoplasm"/>
    <property type="evidence" value="ECO:0007669"/>
    <property type="project" value="TreeGrafter"/>
</dbReference>
<dbReference type="EMBL" id="OV696688">
    <property type="protein sequence ID" value="CAH1258580.1"/>
    <property type="molecule type" value="Genomic_DNA"/>
</dbReference>
<dbReference type="GO" id="GO:0031252">
    <property type="term" value="C:cell leading edge"/>
    <property type="evidence" value="ECO:0007669"/>
    <property type="project" value="TreeGrafter"/>
</dbReference>
<feature type="compositionally biased region" description="Pro residues" evidence="2">
    <location>
        <begin position="359"/>
        <end position="377"/>
    </location>
</feature>
<accession>A0A8J9ZNC5</accession>
<evidence type="ECO:0000313" key="3">
    <source>
        <dbReference type="EMBL" id="CAH1258580.1"/>
    </source>
</evidence>
<reference evidence="3" key="1">
    <citation type="submission" date="2022-01" db="EMBL/GenBank/DDBJ databases">
        <authorList>
            <person name="Braso-Vives M."/>
        </authorList>
    </citation>
    <scope>NUCLEOTIDE SEQUENCE</scope>
</reference>
<feature type="compositionally biased region" description="Polar residues" evidence="2">
    <location>
        <begin position="590"/>
        <end position="607"/>
    </location>
</feature>
<dbReference type="InterPro" id="IPR024849">
    <property type="entry name" value="Shootin-1"/>
</dbReference>